<dbReference type="Pfam" id="PF00858">
    <property type="entry name" value="ASC"/>
    <property type="match status" value="1"/>
</dbReference>
<evidence type="ECO:0000313" key="14">
    <source>
        <dbReference type="Proteomes" id="UP000792457"/>
    </source>
</evidence>
<proteinExistence type="inferred from homology"/>
<comment type="subcellular location">
    <subcellularLocation>
        <location evidence="1">Membrane</location>
        <topology evidence="1">Multi-pass membrane protein</topology>
    </subcellularLocation>
</comment>
<keyword evidence="10 12" id="KW-0739">Sodium transport</keyword>
<evidence type="ECO:0000256" key="5">
    <source>
        <dbReference type="ARBA" id="ARBA00022692"/>
    </source>
</evidence>
<accession>A0A8K0KEV2</accession>
<dbReference type="GO" id="GO:0005272">
    <property type="term" value="F:sodium channel activity"/>
    <property type="evidence" value="ECO:0007669"/>
    <property type="project" value="UniProtKB-KW"/>
</dbReference>
<dbReference type="InterPro" id="IPR001873">
    <property type="entry name" value="ENaC"/>
</dbReference>
<evidence type="ECO:0000256" key="2">
    <source>
        <dbReference type="ARBA" id="ARBA00007193"/>
    </source>
</evidence>
<name>A0A8K0KEV2_LADFU</name>
<sequence>MGLGNNTSEISALYEDLPAGEIEGDDMKDFMAKVTPSCRDILKHCRWAGFPINCLEVFSEIITDDGLCCSFNTIPQYLLNRQLDAQLSELKISGYNQSSINKTTFSDRKETEELKQVQKMEANKIKNEKANVNDLTALKRSGLRILRKGVRKGSKKRLALGKS</sequence>
<evidence type="ECO:0000256" key="6">
    <source>
        <dbReference type="ARBA" id="ARBA00022989"/>
    </source>
</evidence>
<dbReference type="GO" id="GO:0016020">
    <property type="term" value="C:membrane"/>
    <property type="evidence" value="ECO:0007669"/>
    <property type="project" value="UniProtKB-SubCell"/>
</dbReference>
<dbReference type="EMBL" id="KZ308740">
    <property type="protein sequence ID" value="KAG8233702.1"/>
    <property type="molecule type" value="Genomic_DNA"/>
</dbReference>
<reference evidence="13" key="1">
    <citation type="submission" date="2013-04" db="EMBL/GenBank/DDBJ databases">
        <authorList>
            <person name="Qu J."/>
            <person name="Murali S.C."/>
            <person name="Bandaranaike D."/>
            <person name="Bellair M."/>
            <person name="Blankenburg K."/>
            <person name="Chao H."/>
            <person name="Dinh H."/>
            <person name="Doddapaneni H."/>
            <person name="Downs B."/>
            <person name="Dugan-Rocha S."/>
            <person name="Elkadiri S."/>
            <person name="Gnanaolivu R.D."/>
            <person name="Hernandez B."/>
            <person name="Javaid M."/>
            <person name="Jayaseelan J.C."/>
            <person name="Lee S."/>
            <person name="Li M."/>
            <person name="Ming W."/>
            <person name="Munidasa M."/>
            <person name="Muniz J."/>
            <person name="Nguyen L."/>
            <person name="Ongeri F."/>
            <person name="Osuji N."/>
            <person name="Pu L.-L."/>
            <person name="Puazo M."/>
            <person name="Qu C."/>
            <person name="Quiroz J."/>
            <person name="Raj R."/>
            <person name="Weissenberger G."/>
            <person name="Xin Y."/>
            <person name="Zou X."/>
            <person name="Han Y."/>
            <person name="Richards S."/>
            <person name="Worley K."/>
            <person name="Muzny D."/>
            <person name="Gibbs R."/>
        </authorList>
    </citation>
    <scope>NUCLEOTIDE SEQUENCE</scope>
    <source>
        <strain evidence="13">Sampled in the wild</strain>
    </source>
</reference>
<dbReference type="Gene3D" id="2.60.470.10">
    <property type="entry name" value="Acid-sensing ion channels like domains"/>
    <property type="match status" value="1"/>
</dbReference>
<evidence type="ECO:0000256" key="4">
    <source>
        <dbReference type="ARBA" id="ARBA00022461"/>
    </source>
</evidence>
<evidence type="ECO:0000256" key="8">
    <source>
        <dbReference type="ARBA" id="ARBA00023065"/>
    </source>
</evidence>
<dbReference type="AlphaFoldDB" id="A0A8K0KEV2"/>
<keyword evidence="3 12" id="KW-0813">Transport</keyword>
<keyword evidence="8 12" id="KW-0406">Ion transport</keyword>
<keyword evidence="14" id="KW-1185">Reference proteome</keyword>
<keyword evidence="11 12" id="KW-0407">Ion channel</keyword>
<keyword evidence="5 12" id="KW-0812">Transmembrane</keyword>
<evidence type="ECO:0000256" key="1">
    <source>
        <dbReference type="ARBA" id="ARBA00004141"/>
    </source>
</evidence>
<evidence type="ECO:0000256" key="11">
    <source>
        <dbReference type="ARBA" id="ARBA00023303"/>
    </source>
</evidence>
<keyword evidence="6" id="KW-1133">Transmembrane helix</keyword>
<evidence type="ECO:0000313" key="13">
    <source>
        <dbReference type="EMBL" id="KAG8233702.1"/>
    </source>
</evidence>
<keyword evidence="7" id="KW-0915">Sodium</keyword>
<dbReference type="Proteomes" id="UP000792457">
    <property type="component" value="Unassembled WGS sequence"/>
</dbReference>
<dbReference type="OrthoDB" id="6021021at2759"/>
<comment type="caution">
    <text evidence="13">The sequence shown here is derived from an EMBL/GenBank/DDBJ whole genome shotgun (WGS) entry which is preliminary data.</text>
</comment>
<evidence type="ECO:0000256" key="10">
    <source>
        <dbReference type="ARBA" id="ARBA00023201"/>
    </source>
</evidence>
<keyword evidence="9" id="KW-0472">Membrane</keyword>
<evidence type="ECO:0000256" key="12">
    <source>
        <dbReference type="RuleBase" id="RU000679"/>
    </source>
</evidence>
<keyword evidence="4 12" id="KW-0894">Sodium channel</keyword>
<protein>
    <submittedName>
        <fullName evidence="13">Uncharacterized protein</fullName>
    </submittedName>
</protein>
<evidence type="ECO:0000256" key="3">
    <source>
        <dbReference type="ARBA" id="ARBA00022448"/>
    </source>
</evidence>
<organism evidence="13 14">
    <name type="scientific">Ladona fulva</name>
    <name type="common">Scarce chaser dragonfly</name>
    <name type="synonym">Libellula fulva</name>
    <dbReference type="NCBI Taxonomy" id="123851"/>
    <lineage>
        <taxon>Eukaryota</taxon>
        <taxon>Metazoa</taxon>
        <taxon>Ecdysozoa</taxon>
        <taxon>Arthropoda</taxon>
        <taxon>Hexapoda</taxon>
        <taxon>Insecta</taxon>
        <taxon>Pterygota</taxon>
        <taxon>Palaeoptera</taxon>
        <taxon>Odonata</taxon>
        <taxon>Epiprocta</taxon>
        <taxon>Anisoptera</taxon>
        <taxon>Libelluloidea</taxon>
        <taxon>Libellulidae</taxon>
        <taxon>Ladona</taxon>
    </lineage>
</organism>
<reference evidence="13" key="2">
    <citation type="submission" date="2017-10" db="EMBL/GenBank/DDBJ databases">
        <title>Ladona fulva Genome sequencing and assembly.</title>
        <authorList>
            <person name="Murali S."/>
            <person name="Richards S."/>
            <person name="Bandaranaike D."/>
            <person name="Bellair M."/>
            <person name="Blankenburg K."/>
            <person name="Chao H."/>
            <person name="Dinh H."/>
            <person name="Doddapaneni H."/>
            <person name="Dugan-Rocha S."/>
            <person name="Elkadiri S."/>
            <person name="Gnanaolivu R."/>
            <person name="Hernandez B."/>
            <person name="Skinner E."/>
            <person name="Javaid M."/>
            <person name="Lee S."/>
            <person name="Li M."/>
            <person name="Ming W."/>
            <person name="Munidasa M."/>
            <person name="Muniz J."/>
            <person name="Nguyen L."/>
            <person name="Hughes D."/>
            <person name="Osuji N."/>
            <person name="Pu L.-L."/>
            <person name="Puazo M."/>
            <person name="Qu C."/>
            <person name="Quiroz J."/>
            <person name="Raj R."/>
            <person name="Weissenberger G."/>
            <person name="Xin Y."/>
            <person name="Zou X."/>
            <person name="Han Y."/>
            <person name="Worley K."/>
            <person name="Muzny D."/>
            <person name="Gibbs R."/>
        </authorList>
    </citation>
    <scope>NUCLEOTIDE SEQUENCE</scope>
    <source>
        <strain evidence="13">Sampled in the wild</strain>
    </source>
</reference>
<gene>
    <name evidence="13" type="ORF">J437_LFUL013354</name>
</gene>
<evidence type="ECO:0000256" key="7">
    <source>
        <dbReference type="ARBA" id="ARBA00023053"/>
    </source>
</evidence>
<evidence type="ECO:0000256" key="9">
    <source>
        <dbReference type="ARBA" id="ARBA00023136"/>
    </source>
</evidence>
<comment type="similarity">
    <text evidence="2 12">Belongs to the amiloride-sensitive sodium channel (TC 1.A.6) family.</text>
</comment>